<dbReference type="GO" id="GO:0046785">
    <property type="term" value="P:microtubule polymerization"/>
    <property type="evidence" value="ECO:0007669"/>
    <property type="project" value="InterPro"/>
</dbReference>
<evidence type="ECO:0000313" key="3">
    <source>
        <dbReference type="Proteomes" id="UP000249218"/>
    </source>
</evidence>
<dbReference type="InterPro" id="IPR008907">
    <property type="entry name" value="TPP/p25"/>
</dbReference>
<dbReference type="Gene3D" id="1.10.238.10">
    <property type="entry name" value="EF-hand"/>
    <property type="match status" value="1"/>
</dbReference>
<dbReference type="SUPFAM" id="SSF47473">
    <property type="entry name" value="EF-hand"/>
    <property type="match status" value="1"/>
</dbReference>
<comment type="similarity">
    <text evidence="1">Belongs to the TPPP family.</text>
</comment>
<dbReference type="OrthoDB" id="7492502at2759"/>
<organism evidence="2 3">
    <name type="scientific">Helicoverpa armigera</name>
    <name type="common">Cotton bollworm</name>
    <name type="synonym">Heliothis armigera</name>
    <dbReference type="NCBI Taxonomy" id="29058"/>
    <lineage>
        <taxon>Eukaryota</taxon>
        <taxon>Metazoa</taxon>
        <taxon>Ecdysozoa</taxon>
        <taxon>Arthropoda</taxon>
        <taxon>Hexapoda</taxon>
        <taxon>Insecta</taxon>
        <taxon>Pterygota</taxon>
        <taxon>Neoptera</taxon>
        <taxon>Endopterygota</taxon>
        <taxon>Lepidoptera</taxon>
        <taxon>Glossata</taxon>
        <taxon>Ditrysia</taxon>
        <taxon>Noctuoidea</taxon>
        <taxon>Noctuidae</taxon>
        <taxon>Heliothinae</taxon>
        <taxon>Helicoverpa</taxon>
    </lineage>
</organism>
<evidence type="ECO:0000313" key="2">
    <source>
        <dbReference type="EMBL" id="PZC76286.1"/>
    </source>
</evidence>
<evidence type="ECO:0000256" key="1">
    <source>
        <dbReference type="ARBA" id="ARBA00010994"/>
    </source>
</evidence>
<dbReference type="EMBL" id="KZ149962">
    <property type="protein sequence ID" value="PZC76286.1"/>
    <property type="molecule type" value="Genomic_DNA"/>
</dbReference>
<dbReference type="InterPro" id="IPR011992">
    <property type="entry name" value="EF-hand-dom_pair"/>
</dbReference>
<dbReference type="AlphaFoldDB" id="A0A2W1BUG2"/>
<accession>A0A2W1BUG2</accession>
<gene>
    <name evidence="2" type="primary">HaOG204798</name>
    <name evidence="2" type="ORF">B5X24_HaOG204798</name>
</gene>
<dbReference type="Pfam" id="PF05517">
    <property type="entry name" value="p25-alpha"/>
    <property type="match status" value="1"/>
</dbReference>
<protein>
    <submittedName>
        <fullName evidence="2">Uncharacterized protein</fullName>
    </submittedName>
</protein>
<reference evidence="2 3" key="1">
    <citation type="journal article" date="2017" name="BMC Biol.">
        <title>Genomic innovations, transcriptional plasticity and gene loss underlying the evolution and divergence of two highly polyphagous and invasive Helicoverpa pest species.</title>
        <authorList>
            <person name="Pearce S.L."/>
            <person name="Clarke D.F."/>
            <person name="East P.D."/>
            <person name="Elfekih S."/>
            <person name="Gordon K.H."/>
            <person name="Jermiin L.S."/>
            <person name="McGaughran A."/>
            <person name="Oakeshott J.G."/>
            <person name="Papanikolaou A."/>
            <person name="Perera O.P."/>
            <person name="Rane R.V."/>
            <person name="Richards S."/>
            <person name="Tay W.T."/>
            <person name="Walsh T.K."/>
            <person name="Anderson A."/>
            <person name="Anderson C.J."/>
            <person name="Asgari S."/>
            <person name="Board P.G."/>
            <person name="Bretschneider A."/>
            <person name="Campbell P.M."/>
            <person name="Chertemps T."/>
            <person name="Christeller J.T."/>
            <person name="Coppin C.W."/>
            <person name="Downes S.J."/>
            <person name="Duan G."/>
            <person name="Farnsworth C.A."/>
            <person name="Good R.T."/>
            <person name="Han L.B."/>
            <person name="Han Y.C."/>
            <person name="Hatje K."/>
            <person name="Horne I."/>
            <person name="Huang Y.P."/>
            <person name="Hughes D.S."/>
            <person name="Jacquin-Joly E."/>
            <person name="James W."/>
            <person name="Jhangiani S."/>
            <person name="Kollmar M."/>
            <person name="Kuwar S.S."/>
            <person name="Li S."/>
            <person name="Liu N.Y."/>
            <person name="Maibeche M.T."/>
            <person name="Miller J.R."/>
            <person name="Montagne N."/>
            <person name="Perry T."/>
            <person name="Qu J."/>
            <person name="Song S.V."/>
            <person name="Sutton G.G."/>
            <person name="Vogel H."/>
            <person name="Walenz B.P."/>
            <person name="Xu W."/>
            <person name="Zhang H.J."/>
            <person name="Zou Z."/>
            <person name="Batterham P."/>
            <person name="Edwards O.R."/>
            <person name="Feyereisen R."/>
            <person name="Gibbs R.A."/>
            <person name="Heckel D.G."/>
            <person name="McGrath A."/>
            <person name="Robin C."/>
            <person name="Scherer S.E."/>
            <person name="Worley K.C."/>
            <person name="Wu Y.D."/>
        </authorList>
    </citation>
    <scope>NUCLEOTIDE SEQUENCE [LARGE SCALE GENOMIC DNA]</scope>
    <source>
        <strain evidence="2">Harm_GR_Male_#8</strain>
        <tissue evidence="2">Whole organism</tissue>
    </source>
</reference>
<dbReference type="GO" id="GO:0015631">
    <property type="term" value="F:tubulin binding"/>
    <property type="evidence" value="ECO:0007669"/>
    <property type="project" value="InterPro"/>
</dbReference>
<dbReference type="Proteomes" id="UP000249218">
    <property type="component" value="Unassembled WGS sequence"/>
</dbReference>
<name>A0A2W1BUG2_HELAM</name>
<keyword evidence="3" id="KW-1185">Reference proteome</keyword>
<proteinExistence type="inferred from homology"/>
<sequence length="109" mass="12200">MEAVFSDLQKQGKNNVDNLVKWLKDAKIIDQSKEQEEKLRSFFADVPDKKNVAMDKFKEVLGKVTEEFKKNAEVVAKQLAENGPKLLQAVRQAAEGATSVVKDLIPKGK</sequence>